<reference evidence="10" key="2">
    <citation type="journal article" date="2021" name="PeerJ">
        <title>Extensive microbial diversity within the chicken gut microbiome revealed by metagenomics and culture.</title>
        <authorList>
            <person name="Gilroy R."/>
            <person name="Ravi A."/>
            <person name="Getino M."/>
            <person name="Pursley I."/>
            <person name="Horton D.L."/>
            <person name="Alikhan N.F."/>
            <person name="Baker D."/>
            <person name="Gharbi K."/>
            <person name="Hall N."/>
            <person name="Watson M."/>
            <person name="Adriaenssens E.M."/>
            <person name="Foster-Nyarko E."/>
            <person name="Jarju S."/>
            <person name="Secka A."/>
            <person name="Antonio M."/>
            <person name="Oren A."/>
            <person name="Chaudhuri R.R."/>
            <person name="La Ragione R."/>
            <person name="Hildebrand F."/>
            <person name="Pallen M.J."/>
        </authorList>
    </citation>
    <scope>NUCLEOTIDE SEQUENCE</scope>
    <source>
        <strain evidence="10">B1-15692</strain>
    </source>
</reference>
<comment type="function">
    <text evidence="8">Phosphorylation of dTMP to form dTDP in both de novo and salvage pathways of dTTP synthesis.</text>
</comment>
<dbReference type="PANTHER" id="PTHR10344">
    <property type="entry name" value="THYMIDYLATE KINASE"/>
    <property type="match status" value="1"/>
</dbReference>
<dbReference type="GO" id="GO:0005737">
    <property type="term" value="C:cytoplasm"/>
    <property type="evidence" value="ECO:0007669"/>
    <property type="project" value="TreeGrafter"/>
</dbReference>
<gene>
    <name evidence="8" type="primary">tmk</name>
    <name evidence="10" type="ORF">IAB99_06280</name>
</gene>
<protein>
    <recommendedName>
        <fullName evidence="8">Thymidylate kinase</fullName>
        <ecNumber evidence="8">2.7.4.9</ecNumber>
    </recommendedName>
    <alternativeName>
        <fullName evidence="8">dTMP kinase</fullName>
    </alternativeName>
</protein>
<feature type="domain" description="Thymidylate kinase-like" evidence="9">
    <location>
        <begin position="5"/>
        <end position="203"/>
    </location>
</feature>
<keyword evidence="5 8" id="KW-0418">Kinase</keyword>
<comment type="similarity">
    <text evidence="1 8">Belongs to the thymidylate kinase family.</text>
</comment>
<evidence type="ECO:0000256" key="5">
    <source>
        <dbReference type="ARBA" id="ARBA00022777"/>
    </source>
</evidence>
<evidence type="ECO:0000313" key="11">
    <source>
        <dbReference type="Proteomes" id="UP000823660"/>
    </source>
</evidence>
<reference evidence="10" key="1">
    <citation type="submission" date="2020-10" db="EMBL/GenBank/DDBJ databases">
        <authorList>
            <person name="Gilroy R."/>
        </authorList>
    </citation>
    <scope>NUCLEOTIDE SEQUENCE</scope>
    <source>
        <strain evidence="10">B1-15692</strain>
    </source>
</reference>
<dbReference type="PROSITE" id="PS01331">
    <property type="entry name" value="THYMIDYLATE_KINASE"/>
    <property type="match status" value="1"/>
</dbReference>
<feature type="binding site" evidence="8">
    <location>
        <begin position="7"/>
        <end position="14"/>
    </location>
    <ligand>
        <name>ATP</name>
        <dbReference type="ChEBI" id="CHEBI:30616"/>
    </ligand>
</feature>
<dbReference type="GO" id="GO:0006227">
    <property type="term" value="P:dUDP biosynthetic process"/>
    <property type="evidence" value="ECO:0007669"/>
    <property type="project" value="TreeGrafter"/>
</dbReference>
<dbReference type="InterPro" id="IPR018095">
    <property type="entry name" value="Thymidylate_kin_CS"/>
</dbReference>
<dbReference type="InterPro" id="IPR018094">
    <property type="entry name" value="Thymidylate_kinase"/>
</dbReference>
<evidence type="ECO:0000259" key="9">
    <source>
        <dbReference type="Pfam" id="PF02223"/>
    </source>
</evidence>
<dbReference type="HAMAP" id="MF_00165">
    <property type="entry name" value="Thymidylate_kinase"/>
    <property type="match status" value="1"/>
</dbReference>
<keyword evidence="4 8" id="KW-0547">Nucleotide-binding</keyword>
<dbReference type="CDD" id="cd01672">
    <property type="entry name" value="TMPK"/>
    <property type="match status" value="1"/>
</dbReference>
<dbReference type="Pfam" id="PF02223">
    <property type="entry name" value="Thymidylate_kin"/>
    <property type="match status" value="1"/>
</dbReference>
<dbReference type="Gene3D" id="3.40.50.300">
    <property type="entry name" value="P-loop containing nucleotide triphosphate hydrolases"/>
    <property type="match status" value="1"/>
</dbReference>
<dbReference type="SUPFAM" id="SSF52540">
    <property type="entry name" value="P-loop containing nucleoside triphosphate hydrolases"/>
    <property type="match status" value="1"/>
</dbReference>
<dbReference type="EC" id="2.7.4.9" evidence="8"/>
<accession>A0A9D9I8X6</accession>
<dbReference type="GO" id="GO:0006235">
    <property type="term" value="P:dTTP biosynthetic process"/>
    <property type="evidence" value="ECO:0007669"/>
    <property type="project" value="UniProtKB-UniRule"/>
</dbReference>
<proteinExistence type="inferred from homology"/>
<dbReference type="GO" id="GO:0005524">
    <property type="term" value="F:ATP binding"/>
    <property type="evidence" value="ECO:0007669"/>
    <property type="project" value="UniProtKB-UniRule"/>
</dbReference>
<name>A0A9D9I8X6_9BACT</name>
<evidence type="ECO:0000256" key="4">
    <source>
        <dbReference type="ARBA" id="ARBA00022741"/>
    </source>
</evidence>
<organism evidence="10 11">
    <name type="scientific">Candidatus Cryptobacteroides faecipullorum</name>
    <dbReference type="NCBI Taxonomy" id="2840764"/>
    <lineage>
        <taxon>Bacteria</taxon>
        <taxon>Pseudomonadati</taxon>
        <taxon>Bacteroidota</taxon>
        <taxon>Bacteroidia</taxon>
        <taxon>Bacteroidales</taxon>
        <taxon>Candidatus Cryptobacteroides</taxon>
    </lineage>
</organism>
<evidence type="ECO:0000256" key="1">
    <source>
        <dbReference type="ARBA" id="ARBA00009776"/>
    </source>
</evidence>
<keyword evidence="6 8" id="KW-0067">ATP-binding</keyword>
<comment type="catalytic activity">
    <reaction evidence="7 8">
        <text>dTMP + ATP = dTDP + ADP</text>
        <dbReference type="Rhea" id="RHEA:13517"/>
        <dbReference type="ChEBI" id="CHEBI:30616"/>
        <dbReference type="ChEBI" id="CHEBI:58369"/>
        <dbReference type="ChEBI" id="CHEBI:63528"/>
        <dbReference type="ChEBI" id="CHEBI:456216"/>
        <dbReference type="EC" id="2.7.4.9"/>
    </reaction>
</comment>
<dbReference type="AlphaFoldDB" id="A0A9D9I8X6"/>
<dbReference type="Proteomes" id="UP000823660">
    <property type="component" value="Unassembled WGS sequence"/>
</dbReference>
<comment type="caution">
    <text evidence="10">The sequence shown here is derived from an EMBL/GenBank/DDBJ whole genome shotgun (WGS) entry which is preliminary data.</text>
</comment>
<dbReference type="InterPro" id="IPR027417">
    <property type="entry name" value="P-loop_NTPase"/>
</dbReference>
<evidence type="ECO:0000256" key="8">
    <source>
        <dbReference type="HAMAP-Rule" id="MF_00165"/>
    </source>
</evidence>
<evidence type="ECO:0000256" key="6">
    <source>
        <dbReference type="ARBA" id="ARBA00022840"/>
    </source>
</evidence>
<keyword evidence="2 8" id="KW-0808">Transferase</keyword>
<evidence type="ECO:0000256" key="3">
    <source>
        <dbReference type="ARBA" id="ARBA00022727"/>
    </source>
</evidence>
<dbReference type="EMBL" id="JADIMH010000035">
    <property type="protein sequence ID" value="MBO8467353.1"/>
    <property type="molecule type" value="Genomic_DNA"/>
</dbReference>
<sequence length="245" mass="27547">MLIVLEGLDGAGKSTQVRKLRKYLESVCKSLEYIHFPRYDAPVYGDLISRFLRGDFGANEVVHPQLVALLYAEDRHGAAPQMRRILEHGGAILLDRYVYSNIAYQCAKVSDYQEKERLRQWIFDTEYGDFALPVPDLNLFLDVPISFVEKKLSADRKGDDRSYLAGGHDIHEADMSFQKRVRQVYLDQCAIDPKFIRIDCSDPDGMMLPPDDIFAKVKAAVDQAVASLNRIDSTVLSAGASQNAG</sequence>
<dbReference type="GO" id="GO:0006233">
    <property type="term" value="P:dTDP biosynthetic process"/>
    <property type="evidence" value="ECO:0007669"/>
    <property type="project" value="InterPro"/>
</dbReference>
<keyword evidence="3 8" id="KW-0545">Nucleotide biosynthesis</keyword>
<evidence type="ECO:0000256" key="7">
    <source>
        <dbReference type="ARBA" id="ARBA00048743"/>
    </source>
</evidence>
<evidence type="ECO:0000313" key="10">
    <source>
        <dbReference type="EMBL" id="MBO8467353.1"/>
    </source>
</evidence>
<evidence type="ECO:0000256" key="2">
    <source>
        <dbReference type="ARBA" id="ARBA00022679"/>
    </source>
</evidence>
<dbReference type="InterPro" id="IPR039430">
    <property type="entry name" value="Thymidylate_kin-like_dom"/>
</dbReference>
<dbReference type="GO" id="GO:0004798">
    <property type="term" value="F:dTMP kinase activity"/>
    <property type="evidence" value="ECO:0007669"/>
    <property type="project" value="UniProtKB-UniRule"/>
</dbReference>
<dbReference type="PANTHER" id="PTHR10344:SF4">
    <property type="entry name" value="UMP-CMP KINASE 2, MITOCHONDRIAL"/>
    <property type="match status" value="1"/>
</dbReference>